<dbReference type="EMBL" id="JH598325">
    <property type="status" value="NOT_ANNOTATED_CDS"/>
    <property type="molecule type" value="Genomic_DNA"/>
</dbReference>
<dbReference type="HOGENOM" id="CLU_155551_0_0_1"/>
<organism evidence="1 2">
    <name type="scientific">Hyaloperonospora arabidopsidis (strain Emoy2)</name>
    <name type="common">Downy mildew agent</name>
    <name type="synonym">Peronospora arabidopsidis</name>
    <dbReference type="NCBI Taxonomy" id="559515"/>
    <lineage>
        <taxon>Eukaryota</taxon>
        <taxon>Sar</taxon>
        <taxon>Stramenopiles</taxon>
        <taxon>Oomycota</taxon>
        <taxon>Peronosporomycetes</taxon>
        <taxon>Peronosporales</taxon>
        <taxon>Peronosporaceae</taxon>
        <taxon>Hyaloperonospora</taxon>
    </lineage>
</organism>
<dbReference type="InParanoid" id="M4B508"/>
<dbReference type="Proteomes" id="UP000011713">
    <property type="component" value="Unassembled WGS sequence"/>
</dbReference>
<dbReference type="EnsemblProtists" id="HpaT801358">
    <property type="protein sequence ID" value="HpaP801358"/>
    <property type="gene ID" value="HpaG801358"/>
</dbReference>
<name>M4B508_HYAAE</name>
<keyword evidence="2" id="KW-1185">Reference proteome</keyword>
<proteinExistence type="predicted"/>
<reference evidence="2" key="1">
    <citation type="journal article" date="2010" name="Science">
        <title>Signatures of adaptation to obligate biotrophy in the Hyaloperonospora arabidopsidis genome.</title>
        <authorList>
            <person name="Baxter L."/>
            <person name="Tripathy S."/>
            <person name="Ishaque N."/>
            <person name="Boot N."/>
            <person name="Cabral A."/>
            <person name="Kemen E."/>
            <person name="Thines M."/>
            <person name="Ah-Fong A."/>
            <person name="Anderson R."/>
            <person name="Badejoko W."/>
            <person name="Bittner-Eddy P."/>
            <person name="Boore J.L."/>
            <person name="Chibucos M.C."/>
            <person name="Coates M."/>
            <person name="Dehal P."/>
            <person name="Delehaunty K."/>
            <person name="Dong S."/>
            <person name="Downton P."/>
            <person name="Dumas B."/>
            <person name="Fabro G."/>
            <person name="Fronick C."/>
            <person name="Fuerstenberg S.I."/>
            <person name="Fulton L."/>
            <person name="Gaulin E."/>
            <person name="Govers F."/>
            <person name="Hughes L."/>
            <person name="Humphray S."/>
            <person name="Jiang R.H."/>
            <person name="Judelson H."/>
            <person name="Kamoun S."/>
            <person name="Kyung K."/>
            <person name="Meijer H."/>
            <person name="Minx P."/>
            <person name="Morris P."/>
            <person name="Nelson J."/>
            <person name="Phuntumart V."/>
            <person name="Qutob D."/>
            <person name="Rehmany A."/>
            <person name="Rougon-Cardoso A."/>
            <person name="Ryden P."/>
            <person name="Torto-Alalibo T."/>
            <person name="Studholme D."/>
            <person name="Wang Y."/>
            <person name="Win J."/>
            <person name="Wood J."/>
            <person name="Clifton S.W."/>
            <person name="Rogers J."/>
            <person name="Van den Ackerveken G."/>
            <person name="Jones J.D."/>
            <person name="McDowell J.M."/>
            <person name="Beynon J."/>
            <person name="Tyler B.M."/>
        </authorList>
    </citation>
    <scope>NUCLEOTIDE SEQUENCE [LARGE SCALE GENOMIC DNA]</scope>
    <source>
        <strain evidence="2">Emoy2</strain>
    </source>
</reference>
<dbReference type="AlphaFoldDB" id="M4B508"/>
<sequence>MEAMVVQMHQSGAAPRVILNHLKETRVILKASDVHNIVQKANLEALCGKTHTEALMLYLKDKHITATVAVDQDNHVRYLFWQPDLSKDFSCCYYDVLVIDCMYKTNAYNPPSYTL</sequence>
<dbReference type="VEuPathDB" id="FungiDB:HpaG801358"/>
<accession>M4B508</accession>
<evidence type="ECO:0000313" key="2">
    <source>
        <dbReference type="Proteomes" id="UP000011713"/>
    </source>
</evidence>
<protein>
    <submittedName>
        <fullName evidence="1">Uncharacterized protein</fullName>
    </submittedName>
</protein>
<reference evidence="1" key="2">
    <citation type="submission" date="2015-06" db="UniProtKB">
        <authorList>
            <consortium name="EnsemblProtists"/>
        </authorList>
    </citation>
    <scope>IDENTIFICATION</scope>
    <source>
        <strain evidence="1">Emoy2</strain>
    </source>
</reference>
<evidence type="ECO:0000313" key="1">
    <source>
        <dbReference type="EnsemblProtists" id="HpaP801358"/>
    </source>
</evidence>